<dbReference type="GO" id="GO:0000287">
    <property type="term" value="F:magnesium ion binding"/>
    <property type="evidence" value="ECO:0007669"/>
    <property type="project" value="UniProtKB-UniRule"/>
</dbReference>
<dbReference type="InterPro" id="IPR024924">
    <property type="entry name" value="7-CO-7-deazaguanine_synth-like"/>
</dbReference>
<dbReference type="EC" id="4.3.99.3" evidence="8"/>
<dbReference type="AlphaFoldDB" id="A0A4R3XY17"/>
<dbReference type="GO" id="GO:0008616">
    <property type="term" value="P:tRNA queuosine(34) biosynthetic process"/>
    <property type="evidence" value="ECO:0007669"/>
    <property type="project" value="UniProtKB-UniRule"/>
</dbReference>
<evidence type="ECO:0000256" key="2">
    <source>
        <dbReference type="ARBA" id="ARBA00022691"/>
    </source>
</evidence>
<keyword evidence="7 8" id="KW-0456">Lyase</keyword>
<evidence type="ECO:0000256" key="8">
    <source>
        <dbReference type="HAMAP-Rule" id="MF_00917"/>
    </source>
</evidence>
<feature type="binding site" evidence="8">
    <location>
        <position position="36"/>
    </location>
    <ligand>
        <name>[4Fe-4S] cluster</name>
        <dbReference type="ChEBI" id="CHEBI:49883"/>
        <note>4Fe-4S-S-AdoMet</note>
    </ligand>
</feature>
<dbReference type="PROSITE" id="PS51918">
    <property type="entry name" value="RADICAL_SAM"/>
    <property type="match status" value="1"/>
</dbReference>
<keyword evidence="5 8" id="KW-0408">Iron</keyword>
<comment type="cofactor">
    <cofactor evidence="8">
        <name>S-adenosyl-L-methionine</name>
        <dbReference type="ChEBI" id="CHEBI:59789"/>
    </cofactor>
    <text evidence="8">Binds 1 S-adenosyl-L-methionine per subunit.</text>
</comment>
<keyword evidence="1 8" id="KW-0004">4Fe-4S</keyword>
<feature type="binding site" evidence="8">
    <location>
        <position position="75"/>
    </location>
    <ligand>
        <name>substrate</name>
    </ligand>
</feature>
<evidence type="ECO:0000259" key="9">
    <source>
        <dbReference type="PROSITE" id="PS51918"/>
    </source>
</evidence>
<evidence type="ECO:0000256" key="5">
    <source>
        <dbReference type="ARBA" id="ARBA00023004"/>
    </source>
</evidence>
<comment type="caution">
    <text evidence="8">Lacks conserved residue(s) required for the propagation of feature annotation.</text>
</comment>
<reference evidence="10 11" key="1">
    <citation type="submission" date="2019-03" db="EMBL/GenBank/DDBJ databases">
        <title>Genomic Encyclopedia of Type Strains, Phase IV (KMG-IV): sequencing the most valuable type-strain genomes for metagenomic binning, comparative biology and taxonomic classification.</title>
        <authorList>
            <person name="Goeker M."/>
        </authorList>
    </citation>
    <scope>NUCLEOTIDE SEQUENCE [LARGE SCALE GENOMIC DNA]</scope>
    <source>
        <strain evidence="10 11">DSM 100309</strain>
    </source>
</reference>
<keyword evidence="4 8" id="KW-0460">Magnesium</keyword>
<accession>A0A4R3XY17</accession>
<feature type="domain" description="Radical SAM core" evidence="9">
    <location>
        <begin position="23"/>
        <end position="213"/>
    </location>
</feature>
<organism evidence="10 11">
    <name type="scientific">Sulfurirhabdus autotrophica</name>
    <dbReference type="NCBI Taxonomy" id="1706046"/>
    <lineage>
        <taxon>Bacteria</taxon>
        <taxon>Pseudomonadati</taxon>
        <taxon>Pseudomonadota</taxon>
        <taxon>Betaproteobacteria</taxon>
        <taxon>Nitrosomonadales</taxon>
        <taxon>Sulfuricellaceae</taxon>
        <taxon>Sulfurirhabdus</taxon>
    </lineage>
</organism>
<comment type="cofactor">
    <cofactor evidence="8">
        <name>Mg(2+)</name>
        <dbReference type="ChEBI" id="CHEBI:18420"/>
    </cofactor>
</comment>
<dbReference type="Proteomes" id="UP000295367">
    <property type="component" value="Unassembled WGS sequence"/>
</dbReference>
<dbReference type="RefSeq" id="WP_124946421.1">
    <property type="nucleotide sequence ID" value="NZ_BHVT01000034.1"/>
</dbReference>
<dbReference type="Pfam" id="PF04055">
    <property type="entry name" value="Radical_SAM"/>
    <property type="match status" value="1"/>
</dbReference>
<keyword evidence="11" id="KW-1185">Reference proteome</keyword>
<dbReference type="GO" id="GO:1904047">
    <property type="term" value="F:S-adenosyl-L-methionine binding"/>
    <property type="evidence" value="ECO:0007669"/>
    <property type="project" value="UniProtKB-UniRule"/>
</dbReference>
<comment type="caution">
    <text evidence="10">The sequence shown here is derived from an EMBL/GenBank/DDBJ whole genome shotgun (WGS) entry which is preliminary data.</text>
</comment>
<dbReference type="GO" id="GO:0016840">
    <property type="term" value="F:carbon-nitrogen lyase activity"/>
    <property type="evidence" value="ECO:0007669"/>
    <property type="project" value="UniProtKB-UniRule"/>
</dbReference>
<proteinExistence type="inferred from homology"/>
<keyword evidence="3 8" id="KW-0479">Metal-binding</keyword>
<name>A0A4R3XY17_9PROT</name>
<feature type="binding site" evidence="8">
    <location>
        <position position="40"/>
    </location>
    <ligand>
        <name>[4Fe-4S] cluster</name>
        <dbReference type="ChEBI" id="CHEBI:49883"/>
        <note>4Fe-4S-S-AdoMet</note>
    </ligand>
</feature>
<dbReference type="SFLD" id="SFLDS00029">
    <property type="entry name" value="Radical_SAM"/>
    <property type="match status" value="1"/>
</dbReference>
<evidence type="ECO:0000313" key="11">
    <source>
        <dbReference type="Proteomes" id="UP000295367"/>
    </source>
</evidence>
<evidence type="ECO:0000256" key="1">
    <source>
        <dbReference type="ARBA" id="ARBA00022485"/>
    </source>
</evidence>
<evidence type="ECO:0000256" key="7">
    <source>
        <dbReference type="ARBA" id="ARBA00023239"/>
    </source>
</evidence>
<keyword evidence="2 8" id="KW-0949">S-adenosyl-L-methionine</keyword>
<protein>
    <recommendedName>
        <fullName evidence="8">7-carboxy-7-deazaguanine synthase</fullName>
        <shortName evidence="8">CDG synthase</shortName>
        <ecNumber evidence="8">4.3.99.3</ecNumber>
    </recommendedName>
    <alternativeName>
        <fullName evidence="8">Queuosine biosynthesis protein QueE</fullName>
    </alternativeName>
</protein>
<dbReference type="InterPro" id="IPR013785">
    <property type="entry name" value="Aldolase_TIM"/>
</dbReference>
<evidence type="ECO:0000256" key="6">
    <source>
        <dbReference type="ARBA" id="ARBA00023014"/>
    </source>
</evidence>
<evidence type="ECO:0000256" key="4">
    <source>
        <dbReference type="ARBA" id="ARBA00022842"/>
    </source>
</evidence>
<dbReference type="InterPro" id="IPR058240">
    <property type="entry name" value="rSAM_sf"/>
</dbReference>
<feature type="binding site" evidence="8">
    <location>
        <begin position="17"/>
        <end position="19"/>
    </location>
    <ligand>
        <name>substrate</name>
    </ligand>
</feature>
<dbReference type="UniPathway" id="UPA00391"/>
<dbReference type="PIRSF" id="PIRSF000370">
    <property type="entry name" value="QueE"/>
    <property type="match status" value="1"/>
</dbReference>
<dbReference type="HAMAP" id="MF_00917">
    <property type="entry name" value="QueE"/>
    <property type="match status" value="1"/>
</dbReference>
<evidence type="ECO:0000256" key="3">
    <source>
        <dbReference type="ARBA" id="ARBA00022723"/>
    </source>
</evidence>
<dbReference type="PANTHER" id="PTHR42836">
    <property type="entry name" value="7-CARBOXY-7-DEAZAGUANINE SYNTHASE"/>
    <property type="match status" value="1"/>
</dbReference>
<comment type="pathway">
    <text evidence="8">Purine metabolism; 7-cyano-7-deazaguanine biosynthesis.</text>
</comment>
<comment type="function">
    <text evidence="8">Catalyzes the complex heterocyclic radical-mediated conversion of 6-carboxy-5,6,7,8-tetrahydropterin (CPH4) to 7-carboxy-7-deazaguanine (CDG), a step common to the biosynthetic pathways of all 7-deazapurine-containing compounds.</text>
</comment>
<feature type="binding site" evidence="8">
    <location>
        <begin position="42"/>
        <end position="44"/>
    </location>
    <ligand>
        <name>S-adenosyl-L-methionine</name>
        <dbReference type="ChEBI" id="CHEBI:59789"/>
    </ligand>
</feature>
<comment type="catalytic activity">
    <reaction evidence="8">
        <text>6-carboxy-5,6,7,8-tetrahydropterin + H(+) = 7-carboxy-7-carbaguanine + NH4(+)</text>
        <dbReference type="Rhea" id="RHEA:27974"/>
        <dbReference type="ChEBI" id="CHEBI:15378"/>
        <dbReference type="ChEBI" id="CHEBI:28938"/>
        <dbReference type="ChEBI" id="CHEBI:61032"/>
        <dbReference type="ChEBI" id="CHEBI:61036"/>
        <dbReference type="EC" id="4.3.99.3"/>
    </reaction>
</comment>
<dbReference type="CDD" id="cd01335">
    <property type="entry name" value="Radical_SAM"/>
    <property type="match status" value="1"/>
</dbReference>
<comment type="similarity">
    <text evidence="8">Belongs to the radical SAM superfamily. 7-carboxy-7-deazaguanine synthase family.</text>
</comment>
<dbReference type="EMBL" id="SMCO01000014">
    <property type="protein sequence ID" value="TCV83801.1"/>
    <property type="molecule type" value="Genomic_DNA"/>
</dbReference>
<feature type="binding site" evidence="8">
    <location>
        <position position="45"/>
    </location>
    <ligand>
        <name>Mg(2+)</name>
        <dbReference type="ChEBI" id="CHEBI:18420"/>
    </ligand>
</feature>
<evidence type="ECO:0000313" key="10">
    <source>
        <dbReference type="EMBL" id="TCV83801.1"/>
    </source>
</evidence>
<dbReference type="InterPro" id="IPR007197">
    <property type="entry name" value="rSAM"/>
</dbReference>
<dbReference type="Gene3D" id="3.20.20.70">
    <property type="entry name" value="Aldolase class I"/>
    <property type="match status" value="1"/>
</dbReference>
<dbReference type="GO" id="GO:0051539">
    <property type="term" value="F:4 iron, 4 sulfur cluster binding"/>
    <property type="evidence" value="ECO:0007669"/>
    <property type="project" value="UniProtKB-UniRule"/>
</dbReference>
<keyword evidence="8" id="KW-0671">Queuosine biosynthesis</keyword>
<feature type="binding site" evidence="8">
    <location>
        <position position="32"/>
    </location>
    <ligand>
        <name>substrate</name>
    </ligand>
</feature>
<comment type="subunit">
    <text evidence="8">Homodimer.</text>
</comment>
<keyword evidence="6 8" id="KW-0411">Iron-sulfur</keyword>
<sequence>MTAPQPTLRINEIFYSLQGETSRIGLPTVFIRLTGCPLRCGYCDTEYAFHEGESMPLSAILEKTKAYGAHYVTVTGGEPLAQKGCIDLLKALCDADYSVSLETSGALDVSKVDVRVSKIVDVKTPGSGEVTKNRWENLQYLTPHDEIKFVLCDVNDYQWAKQQLTEHNLVERCPVIFSPVFSTLEPGDLAEWVLRDHVPVRMQIQLHKYLWGEGRGK</sequence>
<gene>
    <name evidence="8" type="primary">queE</name>
    <name evidence="10" type="ORF">EDC63_114111</name>
</gene>
<dbReference type="SUPFAM" id="SSF102114">
    <property type="entry name" value="Radical SAM enzymes"/>
    <property type="match status" value="1"/>
</dbReference>
<comment type="cofactor">
    <cofactor evidence="8">
        <name>[4Fe-4S] cluster</name>
        <dbReference type="ChEBI" id="CHEBI:49883"/>
    </cofactor>
    <text evidence="8">Binds 1 [4Fe-4S] cluster. The cluster is coordinated with 3 cysteines and an exchangeable S-adenosyl-L-methionine.</text>
</comment>
<dbReference type="PANTHER" id="PTHR42836:SF1">
    <property type="entry name" value="7-CARBOXY-7-DEAZAGUANINE SYNTHASE"/>
    <property type="match status" value="1"/>
</dbReference>
<dbReference type="NCBIfam" id="TIGR04349">
    <property type="entry name" value="rSAM_QueE_gams"/>
    <property type="match status" value="1"/>
</dbReference>
<dbReference type="OrthoDB" id="9792276at2"/>
<dbReference type="InterPro" id="IPR027621">
    <property type="entry name" value="rSAM_QueE_gams"/>
</dbReference>
<feature type="binding site" evidence="8">
    <location>
        <position position="43"/>
    </location>
    <ligand>
        <name>[4Fe-4S] cluster</name>
        <dbReference type="ChEBI" id="CHEBI:49883"/>
        <note>4Fe-4S-S-AdoMet</note>
    </ligand>
</feature>
<feature type="binding site" evidence="8">
    <location>
        <position position="77"/>
    </location>
    <ligand>
        <name>S-adenosyl-L-methionine</name>
        <dbReference type="ChEBI" id="CHEBI:59789"/>
    </ligand>
</feature>